<feature type="region of interest" description="Disordered" evidence="9">
    <location>
        <begin position="1615"/>
        <end position="1634"/>
    </location>
</feature>
<dbReference type="HOGENOM" id="CLU_223616_0_0_1"/>
<feature type="compositionally biased region" description="Basic and acidic residues" evidence="9">
    <location>
        <begin position="1571"/>
        <end position="1589"/>
    </location>
</feature>
<feature type="domain" description="Ig-like" evidence="11">
    <location>
        <begin position="3162"/>
        <end position="3251"/>
    </location>
</feature>
<feature type="domain" description="Ig-like" evidence="11">
    <location>
        <begin position="2127"/>
        <end position="2215"/>
    </location>
</feature>
<evidence type="ECO:0000256" key="8">
    <source>
        <dbReference type="ARBA" id="ARBA00023319"/>
    </source>
</evidence>
<feature type="domain" description="Ig-like" evidence="11">
    <location>
        <begin position="2229"/>
        <end position="2320"/>
    </location>
</feature>
<sequence>KDASGKPQFQKALRGLTCSQGDNLSLECEVSSPETPTVQWLKDNIPLKKSQRVETKEDAGKHKLLINEASVEDSGMYTIIASNPQGTASCSAPVYVNPGGTVLPHAPVFKVKLKDTELLEGTSVRFELVVRGCPEPEVTFYKNGKKLKEDDRVRVIFESKEVFELVIDHISFEDMGKYSCVAVNSEGKDESSGTITVTSKCIKIAEGSHPLTPPPRSPAFRWFKDGQEFEASERFQVTFDDIEDNITLVFQHVTPDDAGLYTCVASTSSGKISCSAELTVQGSVIKKSPEAPTIHASLSDVEVNEGASAMLELKVTGYPKPKITWYKDGQAVIEDDRVKILHPAEDKHALVIDRVKVEDSGNYSCVISNTTGTQTGFSAVSVNAPPRFIQKLKNYEATETENVTFRIKVSGSPKPKVCWKKDGKEIKSNKERYQTLEEAENVHCLIIDDVRSEDVAEYSVEISNEYGTETDNASLTITCKPKIKKKFDDVECSEGERNIKLTIEVEGSPAPKVKWILNETEIREDESFKFESVEDSGKYTLVIKEAKSDMTGNLTCEAKNEKGKDSCTGSVTVKSKPRIIKGLEDIEVEVGEPATFTVKLADGKNVDVKWSKDDCDVVLDNKNIYAKEEADATFTLQIKNVKAEDAGKYTCKVKNELGEDSSTARMSTKSKPFFKKHLVNQEISEEEETVFSAEVGGHPKPSVKWFHGKREIKEDDVYKITSDEETYTLKVKKPNKELAGEYTCQAENSCGKEESSASLTIYSKPEIIQGMKDIEGEVGEAVSFNVKISGSPKPDIVWKRNGEEVSVEATVKVMDQAPSYTLAFDELTIQLAGDYECIAKNKYGTASTAGKLTVNSKPKFTKSPGDVCIYTGEECVFEAKVAGVPAPEVSWYKAGVKIEETERISITTHNGTHRLVIKECNRKDESDYTCTAKNSLGRVSEQAELTVKVPEDSEAPTFIRRMVDTIAITGDKARLEVRVAGKPTPTVTWYKNGEELTESKRVTITKDGDTHTVTFKDIVKGDGAKYSCKAENDKGEDEDNAKLIVKGNAPVVHKGLPSKVRVDEGQPLKLEAKIPGHPLPDIQWLKDGEPVVPSNRVKLSQAPDGTVVLEVDSAKPGDAGHYTVVARNDQGKATSETDVEIPSTPAFSEGLKDATLTEGCPGKLEAKLSRCSPPPDVEWYKDGEPILPSDHMQPVQEPDGTVALKIDKVTPDDAGHYSIVAGNDEEKAISDADVKTLVDKKPCFEKGLQPCTLTEGKPAQLEAKIAPGGTPTKVEWLKDGRPIRPSDRVRQEEKPDGTLALLIDDVKPEDAGRYSVVASNDAGEVDSEAPVKTQPDEDTKRKKPAFEKGLEPATLLEGKPAKLEAKLAPGKPTSVKWLKDGLPIRPSDRVRQEEKPDGSLALIIDDVKPEDAGQYSVVASNDAGEAESEAPVKSKLKKPAFEKELEPMTLTEGKPAKLEAKLAPGSKPTSVQWLKDGRPIRPSDRVRQEEKPDGTLALCIDDVKPEDAGRYSVVASNDAGEAESEAPVKSMFKLKKPAFDKELEPMTLTEGKPAKLEAKLAPGSKPTSVKWFKDGRPIRPSDRVRQEEKPDGTLALCIDDVKPEDAGRYSVVASNDAGEAESEAPVKTVGDGEGKLKKPAFEKELEPMTLAEGKPARLEAKLAPGSKPTSIKWYKNDRPIRPSDRVKLEENPDGTLALTIDDVKPEDAGGYAVVAANDAGEADSEADIKTRVPGEKPEFVIELKNAELLEGQALHLVGKVKSDSPFTVEWLKDGAPLKTSSGLSFSQEPDGTVILSIDHATPDDSGKYVCVATNPDGKARIICSLLSEMPKYKPEVVDELKPTVFTEGEPGKLEAKVSGEPMPDVKWIKDGQELPDDSRIRSTTSPGGDVALTIDPVKPEDAGKYALVAANDEGECRTSAPVTVNQPPRFTTPLEPVEAVEGYPARLEAKLSGQPTPETEWKKDGKPFIPDGEKIKESKTPSGDVALIIPKTQPEDAGVYSCKAKNPFGEQETKAPLTVAGKPDTSGEPEEKPTVSPIADVNVMESEPFTLETRVTGKPLPEVQWLLDGKPVSTSDNVQQSFDGRKAKLYVKNSRPKDAGQYECRASNPAGKASATSTVGVTAMSKPRFTKRLTDTEGSPNEPLTLVAKVEGHPEPEITWKYNGKVIEPSIKYNMSKEGDTCTLTIPWPQSKDSGVYECLAKNPVGEDKCQAQVTMRYVVAAMVTGEPPCFLKRLENVEVPEGDTARFTARIAGSPLPEVKWFKDGEELERTPRHKFELGPDGTLRLTIRDCRPEDLGEYRASIYNPYGSDSSMGTLRVKKYDDLDRPYDRRYKPSDQYEPYSAGVPAALTDKPYIRRMTDRDLTLGWKPYIPSGSRVPVTYNVEMAPLPDGNWTPYKSDTQLDIRGLEPFKDYRFRVRVGNKYGLSDPSPYVTAHRSRLGGPPPVPKEFKPKDYELEHPPLDKQGTAPYFVRREEDTMYGIQGHPVSIEFWVYGYPQPNITWTFKGTKIEMGGRYNCMQDRNGQVTLFISRMTEDNVGSYTCTAVNEHGEAMKSIYLELAEEPVFTKRLEPTTIMLRRGGELQCRAIGKPYPKIKWFKDWQPICNSSRVNIIWEAPDICTLTLNDSISRDAGLYSCSASNIAGTTSCSAILTIEESQDEFDLNTYRQPKLVRPRSKHIDEYYNLGDELGRGTQGVVYHAVERPTGKNYAAKMMHGKGQFKDWMKAELDMMNQLCHPRLVRLWDAFETKNSMSLITDLCGGGELLDNIISRDKLTEHQVANYIRQILEGLNYMHAQNIGHLGLTLGDVLVTRVDSEDIKIGDFALSARLPRGKTFIQEYGHPEYVAPEIASKKSASLASDMWSVGVISYILLSGISPFLGQNDRETLKNVQTGKINFLHDGFAKVSDDARDFISKLLVFDPSERLDVRAALAHPWLKVNISLFLARFSIPKPVRTSECSVCGCSQYANASCRRHYRRRPMESCFTHPSKMIYPPDEMYTPPASPEREVEGLKARRQVDDTQPGKGAQDRLDIGSESSYQSGPDTYLLQLRDVDFPLRIRQYLRVGASRSPSLAANLRERHWGGFQVVVRERRKFVDVMDEEIDDEKKGLGTRTLPLRLQREVGSLGYAHHQLENLKYEAWKDQASRDKTIVHEFFLSAGMVPLFREKIEDCVIKENDDVVFRCYAVGNPPPQYSWFRNDSILIESSRVQIKQDAEGRSELLLKPGKAYDVGVFKCAARNSHGVALCYARLKIGGRIVCFVLTMCVYDLVFLCYVFHGESEWKKLCDVITQEFWVARDLQPSTTYLFRVSAKNQFGWSEESLSSDACSTKPEGSAEKIKLSQVHKYQEEIFECDPGHAIRKDTRVSLDYSQESSPVQLESGSLQELYSFSSEVSVGRFGAVVNGSSKKLSCNLALKTVLASSDTESLVLKEYEIMKSLCHERIVALKTASLHDDLLVLGMERLSGMDVLTYLTLRNHYNEDMVAGIIKQVFDGLEYLHFRGICYIELQPDNVVMTDANSCNIKLVDFGSASFVPRTGAVVNVGKNACIEYLAPEVLKGNDVCHATDIWSVGVLTYILLSGYSPFLGSDEEDTKSNVMYVRYHFDKLYKEASAEATRFIMQLFKRTPEKRPAISECLENKWMLPSEFMLRKRENSVFHSHKLQEFAAKFRAKKKNSATADKLSKLLGLSLSRSHFSDGDAVEG</sequence>
<keyword evidence="8" id="KW-0393">Immunoglobulin domain</keyword>
<dbReference type="EMBL" id="ABJB010313853">
    <property type="status" value="NOT_ANNOTATED_CDS"/>
    <property type="molecule type" value="Genomic_DNA"/>
</dbReference>
<feature type="domain" description="Ig-like" evidence="11">
    <location>
        <begin position="136"/>
        <end position="279"/>
    </location>
</feature>
<dbReference type="FunFam" id="2.60.40.10:FF:000145">
    <property type="entry name" value="Myosin light chain kinase, smooth muscle"/>
    <property type="match status" value="1"/>
</dbReference>
<dbReference type="VEuPathDB" id="VectorBase:ISCP_007210"/>
<feature type="domain" description="Ig-like" evidence="11">
    <location>
        <begin position="7"/>
        <end position="97"/>
    </location>
</feature>
<dbReference type="EMBL" id="ABJB010656781">
    <property type="status" value="NOT_ANNOTATED_CDS"/>
    <property type="molecule type" value="Genomic_DNA"/>
</dbReference>
<dbReference type="InterPro" id="IPR000719">
    <property type="entry name" value="Prot_kinase_dom"/>
</dbReference>
<feature type="domain" description="Ig-like" evidence="11">
    <location>
        <begin position="765"/>
        <end position="853"/>
    </location>
</feature>
<feature type="non-terminal residue" evidence="13">
    <location>
        <position position="1"/>
    </location>
</feature>
<evidence type="ECO:0000259" key="12">
    <source>
        <dbReference type="PROSITE" id="PS50853"/>
    </source>
</evidence>
<evidence type="ECO:0000256" key="4">
    <source>
        <dbReference type="ARBA" id="ARBA00022737"/>
    </source>
</evidence>
<feature type="compositionally biased region" description="Basic and acidic residues" evidence="9">
    <location>
        <begin position="1334"/>
        <end position="1350"/>
    </location>
</feature>
<dbReference type="InterPro" id="IPR003599">
    <property type="entry name" value="Ig_sub"/>
</dbReference>
<keyword evidence="7" id="KW-1015">Disulfide bond</keyword>
<feature type="domain" description="Ig-like" evidence="11">
    <location>
        <begin position="481"/>
        <end position="572"/>
    </location>
</feature>
<feature type="domain" description="Ig-like" evidence="11">
    <location>
        <begin position="1439"/>
        <end position="1529"/>
    </location>
</feature>
<dbReference type="FunFam" id="2.60.40.10:FF:001036">
    <property type="entry name" value="Muscle M-line assembly protein unc-89"/>
    <property type="match status" value="1"/>
</dbReference>
<dbReference type="FunFam" id="2.60.40.10:FF:000425">
    <property type="entry name" value="Myosin light chain kinase"/>
    <property type="match status" value="4"/>
</dbReference>
<feature type="compositionally biased region" description="Basic and acidic residues" evidence="9">
    <location>
        <begin position="1475"/>
        <end position="1492"/>
    </location>
</feature>
<dbReference type="EMBL" id="ABJB010333134">
    <property type="status" value="NOT_ANNOTATED_CDS"/>
    <property type="molecule type" value="Genomic_DNA"/>
</dbReference>
<feature type="domain" description="Ig-like" evidence="11">
    <location>
        <begin position="1928"/>
        <end position="2018"/>
    </location>
</feature>
<feature type="domain" description="Ig-like" evidence="11">
    <location>
        <begin position="956"/>
        <end position="1044"/>
    </location>
</feature>
<dbReference type="PROSITE" id="PS50853">
    <property type="entry name" value="FN3"/>
    <property type="match status" value="2"/>
</dbReference>
<dbReference type="InterPro" id="IPR007110">
    <property type="entry name" value="Ig-like_dom"/>
</dbReference>
<proteinExistence type="inferred from homology"/>
<dbReference type="FunFam" id="2.60.40.10:FF:000612">
    <property type="entry name" value="palladin isoform X1"/>
    <property type="match status" value="1"/>
</dbReference>
<feature type="domain" description="Fibronectin type-III" evidence="12">
    <location>
        <begin position="3229"/>
        <end position="3331"/>
    </location>
</feature>
<dbReference type="FunFam" id="1.10.510.10:FF:000571">
    <property type="entry name" value="Maternal embryonic leucine zipper kinase"/>
    <property type="match status" value="1"/>
</dbReference>
<evidence type="ECO:0000313" key="14">
    <source>
        <dbReference type="EnsemblMetazoa" id="ISCW023694-PA"/>
    </source>
</evidence>
<dbReference type="SUPFAM" id="SSF56112">
    <property type="entry name" value="Protein kinase-like (PK-like)"/>
    <property type="match status" value="2"/>
</dbReference>
<feature type="domain" description="Ig-like" evidence="11">
    <location>
        <begin position="2564"/>
        <end position="2653"/>
    </location>
</feature>
<organism>
    <name type="scientific">Ixodes scapularis</name>
    <name type="common">Black-legged tick</name>
    <name type="synonym">Deer tick</name>
    <dbReference type="NCBI Taxonomy" id="6945"/>
    <lineage>
        <taxon>Eukaryota</taxon>
        <taxon>Metazoa</taxon>
        <taxon>Ecdysozoa</taxon>
        <taxon>Arthropoda</taxon>
        <taxon>Chelicerata</taxon>
        <taxon>Arachnida</taxon>
        <taxon>Acari</taxon>
        <taxon>Parasitiformes</taxon>
        <taxon>Ixodida</taxon>
        <taxon>Ixodoidea</taxon>
        <taxon>Ixodidae</taxon>
        <taxon>Ixodinae</taxon>
        <taxon>Ixodes</taxon>
    </lineage>
</organism>
<dbReference type="InterPro" id="IPR036179">
    <property type="entry name" value="Ig-like_dom_sf"/>
</dbReference>
<dbReference type="EMBL" id="ABJB011111327">
    <property type="status" value="NOT_ANNOTATED_CDS"/>
    <property type="molecule type" value="Genomic_DNA"/>
</dbReference>
<dbReference type="EMBL" id="ABJB010225139">
    <property type="status" value="NOT_ANNOTATED_CDS"/>
    <property type="molecule type" value="Genomic_DNA"/>
</dbReference>
<feature type="domain" description="Protein kinase" evidence="10">
    <location>
        <begin position="2683"/>
        <end position="2936"/>
    </location>
</feature>
<dbReference type="GO" id="GO:0060298">
    <property type="term" value="P:positive regulation of sarcomere organization"/>
    <property type="evidence" value="ECO:0007669"/>
    <property type="project" value="UniProtKB-ARBA"/>
</dbReference>
<dbReference type="GO" id="GO:0031672">
    <property type="term" value="C:A band"/>
    <property type="evidence" value="ECO:0007669"/>
    <property type="project" value="UniProtKB-SubCell"/>
</dbReference>
<feature type="domain" description="Ig-like" evidence="11">
    <location>
        <begin position="1050"/>
        <end position="1140"/>
    </location>
</feature>
<dbReference type="InterPro" id="IPR036116">
    <property type="entry name" value="FN3_sf"/>
</dbReference>
<feature type="region of interest" description="Disordered" evidence="9">
    <location>
        <begin position="1951"/>
        <end position="1979"/>
    </location>
</feature>
<dbReference type="InParanoid" id="B7QLF1"/>
<dbReference type="FunFam" id="2.60.40.10:FF:000940">
    <property type="entry name" value="Muscle M-line assembly protein unc-89"/>
    <property type="match status" value="1"/>
</dbReference>
<dbReference type="EMBL" id="ABJB010886330">
    <property type="status" value="NOT_ANNOTATED_CDS"/>
    <property type="molecule type" value="Genomic_DNA"/>
</dbReference>
<dbReference type="FunFam" id="2.60.40.10:FF:000345">
    <property type="entry name" value="Muscle M-line assembly protein unc-89"/>
    <property type="match status" value="13"/>
</dbReference>
<feature type="domain" description="Ig-like" evidence="11">
    <location>
        <begin position="1737"/>
        <end position="1827"/>
    </location>
</feature>
<feature type="domain" description="Ig-like" evidence="11">
    <location>
        <begin position="292"/>
        <end position="381"/>
    </location>
</feature>
<feature type="domain" description="Ig-like" evidence="11">
    <location>
        <begin position="386"/>
        <end position="476"/>
    </location>
</feature>
<dbReference type="FunCoup" id="B7QLF1">
    <property type="interactions" value="25"/>
</dbReference>
<reference evidence="14" key="2">
    <citation type="submission" date="2020-05" db="UniProtKB">
        <authorList>
            <consortium name="EnsemblMetazoa"/>
        </authorList>
    </citation>
    <scope>IDENTIFICATION</scope>
    <source>
        <strain evidence="14">wikel</strain>
    </source>
</reference>
<feature type="domain" description="Fibronectin type-III" evidence="12">
    <location>
        <begin position="2346"/>
        <end position="2441"/>
    </location>
</feature>
<feature type="region of interest" description="Disordered" evidence="9">
    <location>
        <begin position="2099"/>
        <end position="2119"/>
    </location>
</feature>
<dbReference type="EnsemblMetazoa" id="ISCW023694-RA">
    <property type="protein sequence ID" value="ISCW023694-PA"/>
    <property type="gene ID" value="ISCW023694"/>
</dbReference>
<evidence type="ECO:0000256" key="7">
    <source>
        <dbReference type="ARBA" id="ARBA00023157"/>
    </source>
</evidence>
<feature type="domain" description="Ig-like" evidence="11">
    <location>
        <begin position="1639"/>
        <end position="1729"/>
    </location>
</feature>
<dbReference type="SMART" id="SM00409">
    <property type="entry name" value="IG"/>
    <property type="match status" value="27"/>
</dbReference>
<dbReference type="InterPro" id="IPR011009">
    <property type="entry name" value="Kinase-like_dom_sf"/>
</dbReference>
<reference evidence="13 15" key="1">
    <citation type="submission" date="2008-03" db="EMBL/GenBank/DDBJ databases">
        <title>Annotation of Ixodes scapularis.</title>
        <authorList>
            <consortium name="Ixodes scapularis Genome Project Consortium"/>
            <person name="Caler E."/>
            <person name="Hannick L.I."/>
            <person name="Bidwell S."/>
            <person name="Joardar V."/>
            <person name="Thiagarajan M."/>
            <person name="Amedeo P."/>
            <person name="Galinsky K.J."/>
            <person name="Schobel S."/>
            <person name="Inman J."/>
            <person name="Hostetler J."/>
            <person name="Miller J."/>
            <person name="Hammond M."/>
            <person name="Megy K."/>
            <person name="Lawson D."/>
            <person name="Kodira C."/>
            <person name="Sutton G."/>
            <person name="Meyer J."/>
            <person name="Hill C.A."/>
            <person name="Birren B."/>
            <person name="Nene V."/>
            <person name="Collins F."/>
            <person name="Alarcon-Chaidez F."/>
            <person name="Wikel S."/>
            <person name="Strausberg R."/>
        </authorList>
    </citation>
    <scope>NUCLEOTIDE SEQUENCE [LARGE SCALE GENOMIC DNA]</scope>
    <source>
        <strain evidence="15">Wikel</strain>
        <strain evidence="13">Wikel colony</strain>
    </source>
</reference>
<dbReference type="InterPro" id="IPR003961">
    <property type="entry name" value="FN3_dom"/>
</dbReference>
<feature type="domain" description="Ig-like" evidence="11">
    <location>
        <begin position="672"/>
        <end position="760"/>
    </location>
</feature>
<feature type="domain" description="Ig-like" evidence="11">
    <location>
        <begin position="858"/>
        <end position="946"/>
    </location>
</feature>
<dbReference type="SUPFAM" id="SSF48726">
    <property type="entry name" value="Immunoglobulin"/>
    <property type="match status" value="27"/>
</dbReference>
<evidence type="ECO:0000256" key="2">
    <source>
        <dbReference type="ARBA" id="ARBA00006692"/>
    </source>
</evidence>
<dbReference type="GO" id="GO:0045989">
    <property type="term" value="P:positive regulation of striated muscle contraction"/>
    <property type="evidence" value="ECO:0007669"/>
    <property type="project" value="UniProtKB-ARBA"/>
</dbReference>
<dbReference type="InterPro" id="IPR003598">
    <property type="entry name" value="Ig_sub2"/>
</dbReference>
<keyword evidence="15" id="KW-1185">Reference proteome</keyword>
<dbReference type="OrthoDB" id="2570713at2759"/>
<feature type="domain" description="Ig-like" evidence="11">
    <location>
        <begin position="2469"/>
        <end position="2559"/>
    </location>
</feature>
<feature type="domain" description="Protein kinase" evidence="10">
    <location>
        <begin position="3386"/>
        <end position="3640"/>
    </location>
</feature>
<feature type="domain" description="Ig-like" evidence="11">
    <location>
        <begin position="577"/>
        <end position="667"/>
    </location>
</feature>
<dbReference type="GO" id="GO:0009653">
    <property type="term" value="P:anatomical structure morphogenesis"/>
    <property type="evidence" value="ECO:0007669"/>
    <property type="project" value="UniProtKB-ARBA"/>
</dbReference>
<dbReference type="Pfam" id="PF00069">
    <property type="entry name" value="Pkinase"/>
    <property type="match status" value="2"/>
</dbReference>
<evidence type="ECO:0000256" key="9">
    <source>
        <dbReference type="SAM" id="MobiDB-lite"/>
    </source>
</evidence>
<feature type="domain" description="Ig-like" evidence="11">
    <location>
        <begin position="1242"/>
        <end position="1332"/>
    </location>
</feature>
<keyword evidence="6" id="KW-0067">ATP-binding</keyword>
<evidence type="ECO:0000256" key="6">
    <source>
        <dbReference type="ARBA" id="ARBA00022840"/>
    </source>
</evidence>
<feature type="region of interest" description="Disordered" evidence="9">
    <location>
        <begin position="1560"/>
        <end position="1589"/>
    </location>
</feature>
<evidence type="ECO:0008006" key="16">
    <source>
        <dbReference type="Google" id="ProtNLM"/>
    </source>
</evidence>
<dbReference type="GO" id="GO:0040017">
    <property type="term" value="P:positive regulation of locomotion"/>
    <property type="evidence" value="ECO:0007669"/>
    <property type="project" value="UniProtKB-ARBA"/>
</dbReference>
<feature type="domain" description="Ig-like" evidence="11">
    <location>
        <begin position="1834"/>
        <end position="1923"/>
    </location>
</feature>
<dbReference type="PROSITE" id="PS50835">
    <property type="entry name" value="IG_LIKE"/>
    <property type="match status" value="26"/>
</dbReference>
<dbReference type="FunFam" id="2.60.40.10:FF:000873">
    <property type="entry name" value="Muscle M-line assembly protein unc-89"/>
    <property type="match status" value="1"/>
</dbReference>
<dbReference type="EMBL" id="ABJB010680786">
    <property type="status" value="NOT_ANNOTATED_CDS"/>
    <property type="molecule type" value="Genomic_DNA"/>
</dbReference>
<feature type="domain" description="Ig-like" evidence="11">
    <location>
        <begin position="1344"/>
        <end position="1433"/>
    </location>
</feature>
<dbReference type="CDD" id="cd00063">
    <property type="entry name" value="FN3"/>
    <property type="match status" value="2"/>
</dbReference>
<name>B7QLF1_IXOSC</name>
<dbReference type="PANTHER" id="PTHR47633">
    <property type="entry name" value="IMMUNOGLOBULIN"/>
    <property type="match status" value="1"/>
</dbReference>
<evidence type="ECO:0000256" key="1">
    <source>
        <dbReference type="ARBA" id="ARBA00004161"/>
    </source>
</evidence>
<evidence type="ECO:0000259" key="11">
    <source>
        <dbReference type="PROSITE" id="PS50835"/>
    </source>
</evidence>
<feature type="compositionally biased region" description="Basic and acidic residues" evidence="9">
    <location>
        <begin position="1959"/>
        <end position="1979"/>
    </location>
</feature>
<dbReference type="EMBL" id="DS965098">
    <property type="protein sequence ID" value="EEC19673.1"/>
    <property type="molecule type" value="Genomic_DNA"/>
</dbReference>
<comment type="similarity">
    <text evidence="2">Belongs to the protein kinase superfamily. CAMK Ser/Thr protein kinase family.</text>
</comment>
<keyword evidence="3" id="KW-0963">Cytoplasm</keyword>
<evidence type="ECO:0000313" key="13">
    <source>
        <dbReference type="EMBL" id="EEC19673.1"/>
    </source>
</evidence>
<dbReference type="InterPro" id="IPR013098">
    <property type="entry name" value="Ig_I-set"/>
</dbReference>
<dbReference type="EMBL" id="ABJB010514371">
    <property type="status" value="NOT_ANNOTATED_CDS"/>
    <property type="molecule type" value="Genomic_DNA"/>
</dbReference>
<dbReference type="SMART" id="SM00060">
    <property type="entry name" value="FN3"/>
    <property type="match status" value="2"/>
</dbReference>
<evidence type="ECO:0000256" key="3">
    <source>
        <dbReference type="ARBA" id="ARBA00022490"/>
    </source>
</evidence>
<feature type="domain" description="Ig-like" evidence="11">
    <location>
        <begin position="2033"/>
        <end position="2122"/>
    </location>
</feature>
<dbReference type="GO" id="GO:0005524">
    <property type="term" value="F:ATP binding"/>
    <property type="evidence" value="ECO:0007669"/>
    <property type="project" value="UniProtKB-KW"/>
</dbReference>
<dbReference type="SUPFAM" id="SSF49265">
    <property type="entry name" value="Fibronectin type III"/>
    <property type="match status" value="2"/>
</dbReference>
<feature type="region of interest" description="Disordered" evidence="9">
    <location>
        <begin position="1319"/>
        <end position="1352"/>
    </location>
</feature>
<dbReference type="VEuPathDB" id="VectorBase:ISCW023694"/>
<evidence type="ECO:0000259" key="10">
    <source>
        <dbReference type="PROSITE" id="PS50011"/>
    </source>
</evidence>
<feature type="region of interest" description="Disordered" evidence="9">
    <location>
        <begin position="2011"/>
        <end position="2034"/>
    </location>
</feature>
<dbReference type="PROSITE" id="PS50011">
    <property type="entry name" value="PROTEIN_KINASE_DOM"/>
    <property type="match status" value="2"/>
</dbReference>
<dbReference type="FunFam" id="2.60.40.10:FF:000344">
    <property type="entry name" value="Muscle M-line assembly protein unc-89"/>
    <property type="match status" value="2"/>
</dbReference>
<feature type="domain" description="Ig-like" evidence="11">
    <location>
        <begin position="1145"/>
        <end position="1230"/>
    </location>
</feature>
<accession>B7QLF1</accession>
<dbReference type="SMART" id="SM00408">
    <property type="entry name" value="IGc2"/>
    <property type="match status" value="27"/>
</dbReference>
<dbReference type="PANTHER" id="PTHR47633:SF3">
    <property type="entry name" value="STRIATED MUSCLE PREFERENTIALLY EXPRESSED PROTEIN KINASE"/>
    <property type="match status" value="1"/>
</dbReference>
<dbReference type="GO" id="GO:0004672">
    <property type="term" value="F:protein kinase activity"/>
    <property type="evidence" value="ECO:0007669"/>
    <property type="project" value="InterPro"/>
</dbReference>
<dbReference type="Proteomes" id="UP000001555">
    <property type="component" value="Unassembled WGS sequence"/>
</dbReference>
<dbReference type="GO" id="GO:0030154">
    <property type="term" value="P:cell differentiation"/>
    <property type="evidence" value="ECO:0007669"/>
    <property type="project" value="UniProtKB-ARBA"/>
</dbReference>
<evidence type="ECO:0000313" key="15">
    <source>
        <dbReference type="Proteomes" id="UP000001555"/>
    </source>
</evidence>
<dbReference type="InterPro" id="IPR013783">
    <property type="entry name" value="Ig-like_fold"/>
</dbReference>
<dbReference type="VEuPathDB" id="VectorBase:ISCI023694"/>
<dbReference type="Pfam" id="PF07679">
    <property type="entry name" value="I-set"/>
    <property type="match status" value="27"/>
</dbReference>
<dbReference type="EMBL" id="ABJB010554320">
    <property type="status" value="NOT_ANNOTATED_CDS"/>
    <property type="molecule type" value="Genomic_DNA"/>
</dbReference>
<evidence type="ECO:0000256" key="5">
    <source>
        <dbReference type="ARBA" id="ARBA00022741"/>
    </source>
</evidence>
<dbReference type="Gene3D" id="2.60.40.10">
    <property type="entry name" value="Immunoglobulins"/>
    <property type="match status" value="29"/>
</dbReference>
<feature type="region of interest" description="Disordered" evidence="9">
    <location>
        <begin position="2994"/>
        <end position="3038"/>
    </location>
</feature>
<dbReference type="Gene3D" id="1.10.510.10">
    <property type="entry name" value="Transferase(Phosphotransferase) domain 1"/>
    <property type="match status" value="2"/>
</dbReference>
<feature type="compositionally biased region" description="Basic and acidic residues" evidence="9">
    <location>
        <begin position="3004"/>
        <end position="3018"/>
    </location>
</feature>
<protein>
    <recommendedName>
        <fullName evidence="16">Muscle m-line assembly protein unc-89</fullName>
    </recommendedName>
</protein>
<gene>
    <name evidence="13" type="ORF">IscW_ISCW023694</name>
</gene>
<dbReference type="FunFam" id="2.60.40.10:FF:000107">
    <property type="entry name" value="Myosin, light chain kinase a"/>
    <property type="match status" value="3"/>
</dbReference>
<keyword evidence="5" id="KW-0547">Nucleotide-binding</keyword>
<feature type="domain" description="Ig-like" evidence="11">
    <location>
        <begin position="1537"/>
        <end position="1627"/>
    </location>
</feature>
<dbReference type="Gene3D" id="3.30.200.20">
    <property type="entry name" value="Phosphorylase Kinase, domain 1"/>
    <property type="match status" value="2"/>
</dbReference>
<dbReference type="PaxDb" id="6945-B7QLF1"/>
<feature type="region of interest" description="Disordered" evidence="9">
    <location>
        <begin position="1455"/>
        <end position="1492"/>
    </location>
</feature>
<dbReference type="STRING" id="6945.B7QLF1"/>
<dbReference type="CDD" id="cd00096">
    <property type="entry name" value="Ig"/>
    <property type="match status" value="2"/>
</dbReference>
<comment type="subcellular location">
    <subcellularLocation>
        <location evidence="1">Cytoplasm</location>
        <location evidence="1">Myofibril</location>
        <location evidence="1">Sarcomere</location>
        <location evidence="1">A band</location>
    </subcellularLocation>
</comment>
<keyword evidence="4" id="KW-0677">Repeat</keyword>
<dbReference type="EMBL" id="ABJB010716184">
    <property type="status" value="NOT_ANNOTATED_CDS"/>
    <property type="molecule type" value="Genomic_DNA"/>
</dbReference>